<comment type="caution">
    <text evidence="1">The sequence shown here is derived from an EMBL/GenBank/DDBJ whole genome shotgun (WGS) entry which is preliminary data.</text>
</comment>
<gene>
    <name evidence="1" type="ORF">ACJ72_02620</name>
</gene>
<dbReference type="OrthoDB" id="10492791at2759"/>
<reference evidence="1 2" key="1">
    <citation type="submission" date="2015-07" db="EMBL/GenBank/DDBJ databases">
        <title>Emmonsia species relationships and genome sequence.</title>
        <authorList>
            <person name="Cuomo C.A."/>
            <person name="Schwartz I.S."/>
            <person name="Kenyon C."/>
            <person name="de Hoog G.S."/>
            <person name="Govender N.P."/>
            <person name="Botha A."/>
            <person name="Moreno L."/>
            <person name="de Vries M."/>
            <person name="Munoz J.F."/>
            <person name="Stielow J.B."/>
        </authorList>
    </citation>
    <scope>NUCLEOTIDE SEQUENCE [LARGE SCALE GENOMIC DNA]</scope>
    <source>
        <strain evidence="1 2">CBS 136260</strain>
    </source>
</reference>
<keyword evidence="2" id="KW-1185">Reference proteome</keyword>
<dbReference type="EMBL" id="LGUA01000226">
    <property type="protein sequence ID" value="OAX83019.1"/>
    <property type="molecule type" value="Genomic_DNA"/>
</dbReference>
<accession>A0A1B7P1W5</accession>
<sequence>MTSDSQTEDKIRTEQRYNYQDRRYYGVVVLEDLIVGTPQGKPQNPARRKKGKTSTSVGAVRWWRGCGPAPDCGLAREPLYESSVDRQFVQAGKIIERRQYLFWMHGPGCSLAIGSKFGSLRVWSGRVPGTGAQQGRLTRAHNGRSALKAITKLPHQDDVTRLHHEEVAELDFAARAYMWLGHSGGKRIM</sequence>
<protein>
    <submittedName>
        <fullName evidence="1">Uncharacterized protein</fullName>
    </submittedName>
</protein>
<name>A0A1B7P1W5_9EURO</name>
<organism evidence="1 2">
    <name type="scientific">Emergomyces africanus</name>
    <dbReference type="NCBI Taxonomy" id="1955775"/>
    <lineage>
        <taxon>Eukaryota</taxon>
        <taxon>Fungi</taxon>
        <taxon>Dikarya</taxon>
        <taxon>Ascomycota</taxon>
        <taxon>Pezizomycotina</taxon>
        <taxon>Eurotiomycetes</taxon>
        <taxon>Eurotiomycetidae</taxon>
        <taxon>Onygenales</taxon>
        <taxon>Ajellomycetaceae</taxon>
        <taxon>Emergomyces</taxon>
    </lineage>
</organism>
<evidence type="ECO:0000313" key="1">
    <source>
        <dbReference type="EMBL" id="OAX83019.1"/>
    </source>
</evidence>
<proteinExistence type="predicted"/>
<evidence type="ECO:0000313" key="2">
    <source>
        <dbReference type="Proteomes" id="UP000091918"/>
    </source>
</evidence>
<dbReference type="AlphaFoldDB" id="A0A1B7P1W5"/>
<dbReference type="Proteomes" id="UP000091918">
    <property type="component" value="Unassembled WGS sequence"/>
</dbReference>